<keyword evidence="2" id="KW-1185">Reference proteome</keyword>
<protein>
    <submittedName>
        <fullName evidence="1">Uncharacterized protein</fullName>
    </submittedName>
</protein>
<evidence type="ECO:0000313" key="2">
    <source>
        <dbReference type="Proteomes" id="UP000799424"/>
    </source>
</evidence>
<feature type="non-terminal residue" evidence="1">
    <location>
        <position position="1"/>
    </location>
</feature>
<reference evidence="1" key="1">
    <citation type="journal article" date="2020" name="Stud. Mycol.">
        <title>101 Dothideomycetes genomes: a test case for predicting lifestyles and emergence of pathogens.</title>
        <authorList>
            <person name="Haridas S."/>
            <person name="Albert R."/>
            <person name="Binder M."/>
            <person name="Bloem J."/>
            <person name="Labutti K."/>
            <person name="Salamov A."/>
            <person name="Andreopoulos B."/>
            <person name="Baker S."/>
            <person name="Barry K."/>
            <person name="Bills G."/>
            <person name="Bluhm B."/>
            <person name="Cannon C."/>
            <person name="Castanera R."/>
            <person name="Culley D."/>
            <person name="Daum C."/>
            <person name="Ezra D."/>
            <person name="Gonzalez J."/>
            <person name="Henrissat B."/>
            <person name="Kuo A."/>
            <person name="Liang C."/>
            <person name="Lipzen A."/>
            <person name="Lutzoni F."/>
            <person name="Magnuson J."/>
            <person name="Mondo S."/>
            <person name="Nolan M."/>
            <person name="Ohm R."/>
            <person name="Pangilinan J."/>
            <person name="Park H.-J."/>
            <person name="Ramirez L."/>
            <person name="Alfaro M."/>
            <person name="Sun H."/>
            <person name="Tritt A."/>
            <person name="Yoshinaga Y."/>
            <person name="Zwiers L.-H."/>
            <person name="Turgeon B."/>
            <person name="Goodwin S."/>
            <person name="Spatafora J."/>
            <person name="Crous P."/>
            <person name="Grigoriev I."/>
        </authorList>
    </citation>
    <scope>NUCLEOTIDE SEQUENCE</scope>
    <source>
        <strain evidence="1">CBS 113818</strain>
    </source>
</reference>
<dbReference type="OrthoDB" id="3893333at2759"/>
<accession>A0A6A7A0H6</accession>
<proteinExistence type="predicted"/>
<gene>
    <name evidence="1" type="ORF">CC86DRAFT_258435</name>
</gene>
<dbReference type="EMBL" id="MU006225">
    <property type="protein sequence ID" value="KAF2826613.1"/>
    <property type="molecule type" value="Genomic_DNA"/>
</dbReference>
<sequence>QDAPPGRIAVRIKFPPPVSGEQKKIRNQCFNSPFVSFMSILILEENIDSFLLALRMNDLAYCERILPRASLPTKRLSTRSTEGMAFDIQVFPGQEPKRYRHLISKFSMFQGPFHEMYITGSGDKKHAQAVALTAGLRLPTQDRRQQILDAKQQTYTEGIKLLIYLKHRGDMYLRDRQHANAWKCYHYAMLFEDYWWAHDNQPETETYWEGGQDIYETFGLSLACNMTLAHTAGALNAPDRHFRGQTVVNYCFDLMDVSVSGTLLGQDRYLELVYTMMTYHLGSRLTLYNIGTPAIIEALRAVLILMMQAWEHRHAPGCSHKKSTTTGRIYACVKAMATVANLHITEHFDADLPTDDGSAESIAVWDNYWKVKGIKEKLDEMRGLLKDAGFEPLKWAIHED</sequence>
<dbReference type="AlphaFoldDB" id="A0A6A7A0H6"/>
<organism evidence="1 2">
    <name type="scientific">Ophiobolus disseminans</name>
    <dbReference type="NCBI Taxonomy" id="1469910"/>
    <lineage>
        <taxon>Eukaryota</taxon>
        <taxon>Fungi</taxon>
        <taxon>Dikarya</taxon>
        <taxon>Ascomycota</taxon>
        <taxon>Pezizomycotina</taxon>
        <taxon>Dothideomycetes</taxon>
        <taxon>Pleosporomycetidae</taxon>
        <taxon>Pleosporales</taxon>
        <taxon>Pleosporineae</taxon>
        <taxon>Phaeosphaeriaceae</taxon>
        <taxon>Ophiobolus</taxon>
    </lineage>
</organism>
<name>A0A6A7A0H6_9PLEO</name>
<evidence type="ECO:0000313" key="1">
    <source>
        <dbReference type="EMBL" id="KAF2826613.1"/>
    </source>
</evidence>
<dbReference type="Proteomes" id="UP000799424">
    <property type="component" value="Unassembled WGS sequence"/>
</dbReference>
<feature type="non-terminal residue" evidence="1">
    <location>
        <position position="400"/>
    </location>
</feature>